<dbReference type="Proteomes" id="UP000526501">
    <property type="component" value="Unassembled WGS sequence"/>
</dbReference>
<organism evidence="3 4">
    <name type="scientific">Pelagicoccus albus</name>
    <dbReference type="NCBI Taxonomy" id="415222"/>
    <lineage>
        <taxon>Bacteria</taxon>
        <taxon>Pseudomonadati</taxon>
        <taxon>Verrucomicrobiota</taxon>
        <taxon>Opitutia</taxon>
        <taxon>Puniceicoccales</taxon>
        <taxon>Pelagicoccaceae</taxon>
        <taxon>Pelagicoccus</taxon>
    </lineage>
</organism>
<proteinExistence type="predicted"/>
<keyword evidence="2" id="KW-1133">Transmembrane helix</keyword>
<dbReference type="EMBL" id="JACHVC010000006">
    <property type="protein sequence ID" value="MBC2605461.1"/>
    <property type="molecule type" value="Genomic_DNA"/>
</dbReference>
<keyword evidence="2" id="KW-0812">Transmembrane</keyword>
<feature type="region of interest" description="Disordered" evidence="1">
    <location>
        <begin position="131"/>
        <end position="150"/>
    </location>
</feature>
<keyword evidence="2" id="KW-0472">Membrane</keyword>
<name>A0A7X1B4F7_9BACT</name>
<keyword evidence="4" id="KW-1185">Reference proteome</keyword>
<accession>A0A7X1B4F7</accession>
<reference evidence="3 4" key="1">
    <citation type="submission" date="2020-07" db="EMBL/GenBank/DDBJ databases">
        <authorList>
            <person name="Feng X."/>
        </authorList>
    </citation>
    <scope>NUCLEOTIDE SEQUENCE [LARGE SCALE GENOMIC DNA]</scope>
    <source>
        <strain evidence="3 4">JCM23202</strain>
    </source>
</reference>
<dbReference type="RefSeq" id="WP_185659336.1">
    <property type="nucleotide sequence ID" value="NZ_CAWPOO010000006.1"/>
</dbReference>
<sequence>MIKFVIKILCLGLILLLGYYFFLGSPEDKERAKAVFSEAGDLFAELGNFIKGEKDKFDRGDYEAELEKIRDLLDKVKEKASDLSSLQDTSNGVQALMLDRKYKSLKELSEREDLTEEEMEELQEQIKLLHEQADELATNSEEGTTSLPKL</sequence>
<feature type="transmembrane region" description="Helical" evidence="2">
    <location>
        <begin position="6"/>
        <end position="23"/>
    </location>
</feature>
<evidence type="ECO:0000313" key="3">
    <source>
        <dbReference type="EMBL" id="MBC2605461.1"/>
    </source>
</evidence>
<evidence type="ECO:0000256" key="1">
    <source>
        <dbReference type="SAM" id="MobiDB-lite"/>
    </source>
</evidence>
<protein>
    <submittedName>
        <fullName evidence="3">Uncharacterized protein</fullName>
    </submittedName>
</protein>
<feature type="compositionally biased region" description="Polar residues" evidence="1">
    <location>
        <begin position="137"/>
        <end position="150"/>
    </location>
</feature>
<gene>
    <name evidence="3" type="ORF">H5P27_05340</name>
</gene>
<comment type="caution">
    <text evidence="3">The sequence shown here is derived from an EMBL/GenBank/DDBJ whole genome shotgun (WGS) entry which is preliminary data.</text>
</comment>
<evidence type="ECO:0000256" key="2">
    <source>
        <dbReference type="SAM" id="Phobius"/>
    </source>
</evidence>
<evidence type="ECO:0000313" key="4">
    <source>
        <dbReference type="Proteomes" id="UP000526501"/>
    </source>
</evidence>
<dbReference type="AlphaFoldDB" id="A0A7X1B4F7"/>